<gene>
    <name evidence="3" type="ORF">D0Z07_5528</name>
</gene>
<evidence type="ECO:0000256" key="1">
    <source>
        <dbReference type="SAM" id="MobiDB-lite"/>
    </source>
</evidence>
<comment type="caution">
    <text evidence="3">The sequence shown here is derived from an EMBL/GenBank/DDBJ whole genome shotgun (WGS) entry which is preliminary data.</text>
</comment>
<protein>
    <submittedName>
        <fullName evidence="3">Uncharacterized protein</fullName>
    </submittedName>
</protein>
<proteinExistence type="predicted"/>
<sequence>MPFLPALSVTKLGSAARVWGRSSNATIALSSLNGLSNSSSTWPQLVTQWTHPSDVLSVLLIIGGDIVQTALAQTTGGWFTPVCFSFGWVAYSFTALINIIGDGRLLPQPDYPVKVFNLDSGYTRENKNWVIGRLLRDNEAFVSKDQVLGNDALRISIYEALPVRNSKRLGSSQVFGLCVMLLQLGIASIPLAIDGYWGVLLVTATGTCLALIAGALPQWKAEKLPNRQNTKKTFALTSGNGSRDIMIIRGSGFGLDLEELSASESPRTGRPWEKFPLLSTTVRDPEGRPLRRVGSEIQVREARELVGFPAGFWITRIICALQSACWLALLITVSGLKSNTWYLLLVGGIGMFQNAVLAAIERRPAQRKLPMVLKDTIKTKKVMDGLMDLEVTYPGFGQHLAYEFFPGKLRKQEEEWWLGRRDSYDDERCKSLEIRGVPRSRLMATPEPQPSPNLAKSGEKMSPRSTGLIDHRQTRRKMHDQQKPSSPTAQFALRDVSRDSIEYPKDSQRAAYVRRQDIEDTDTFSVEEICNIVRPPDWA</sequence>
<organism evidence="3 4">
    <name type="scientific">Hyphodiscus hymeniophilus</name>
    <dbReference type="NCBI Taxonomy" id="353542"/>
    <lineage>
        <taxon>Eukaryota</taxon>
        <taxon>Fungi</taxon>
        <taxon>Dikarya</taxon>
        <taxon>Ascomycota</taxon>
        <taxon>Pezizomycotina</taxon>
        <taxon>Leotiomycetes</taxon>
        <taxon>Helotiales</taxon>
        <taxon>Hyphodiscaceae</taxon>
        <taxon>Hyphodiscus</taxon>
    </lineage>
</organism>
<keyword evidence="4" id="KW-1185">Reference proteome</keyword>
<feature type="transmembrane region" description="Helical" evidence="2">
    <location>
        <begin position="199"/>
        <end position="219"/>
    </location>
</feature>
<feature type="transmembrane region" description="Helical" evidence="2">
    <location>
        <begin position="341"/>
        <end position="360"/>
    </location>
</feature>
<feature type="transmembrane region" description="Helical" evidence="2">
    <location>
        <begin position="313"/>
        <end position="335"/>
    </location>
</feature>
<name>A0A9P7AWC5_9HELO</name>
<feature type="transmembrane region" description="Helical" evidence="2">
    <location>
        <begin position="174"/>
        <end position="193"/>
    </location>
</feature>
<dbReference type="AlphaFoldDB" id="A0A9P7AWC5"/>
<evidence type="ECO:0000313" key="3">
    <source>
        <dbReference type="EMBL" id="KAG0648297.1"/>
    </source>
</evidence>
<feature type="compositionally biased region" description="Basic and acidic residues" evidence="1">
    <location>
        <begin position="495"/>
        <end position="509"/>
    </location>
</feature>
<feature type="region of interest" description="Disordered" evidence="1">
    <location>
        <begin position="437"/>
        <end position="509"/>
    </location>
</feature>
<dbReference type="Proteomes" id="UP000785200">
    <property type="component" value="Unassembled WGS sequence"/>
</dbReference>
<evidence type="ECO:0000256" key="2">
    <source>
        <dbReference type="SAM" id="Phobius"/>
    </source>
</evidence>
<feature type="transmembrane region" description="Helical" evidence="2">
    <location>
        <begin position="78"/>
        <end position="100"/>
    </location>
</feature>
<reference evidence="3" key="1">
    <citation type="submission" date="2019-07" db="EMBL/GenBank/DDBJ databases">
        <title>Hyphodiscus hymeniophilus genome sequencing and assembly.</title>
        <authorList>
            <person name="Kramer G."/>
            <person name="Nodwell J."/>
        </authorList>
    </citation>
    <scope>NUCLEOTIDE SEQUENCE</scope>
    <source>
        <strain evidence="3">ATCC 34498</strain>
    </source>
</reference>
<keyword evidence="2" id="KW-0812">Transmembrane</keyword>
<keyword evidence="2" id="KW-0472">Membrane</keyword>
<dbReference type="OrthoDB" id="1937642at2759"/>
<dbReference type="EMBL" id="VNKQ01000010">
    <property type="protein sequence ID" value="KAG0648297.1"/>
    <property type="molecule type" value="Genomic_DNA"/>
</dbReference>
<keyword evidence="2" id="KW-1133">Transmembrane helix</keyword>
<accession>A0A9P7AWC5</accession>
<evidence type="ECO:0000313" key="4">
    <source>
        <dbReference type="Proteomes" id="UP000785200"/>
    </source>
</evidence>